<gene>
    <name evidence="1" type="ORF">pesp048</name>
</gene>
<dbReference type="GeneID" id="20003961"/>
<accession>A0A068LKR2</accession>
<evidence type="ECO:0000313" key="2">
    <source>
        <dbReference type="Proteomes" id="UP000203240"/>
    </source>
</evidence>
<keyword evidence="2" id="KW-1185">Reference proteome</keyword>
<proteinExistence type="predicted"/>
<organism evidence="1 2">
    <name type="scientific">Peridroma alphabaculovirus</name>
    <dbReference type="NCBI Taxonomy" id="1346829"/>
    <lineage>
        <taxon>Viruses</taxon>
        <taxon>Viruses incertae sedis</taxon>
        <taxon>Naldaviricetes</taxon>
        <taxon>Lefavirales</taxon>
        <taxon>Baculoviridae</taxon>
        <taxon>Alphabaculovirus</taxon>
    </lineage>
</organism>
<evidence type="ECO:0000313" key="1">
    <source>
        <dbReference type="EMBL" id="AIE47778.1"/>
    </source>
</evidence>
<dbReference type="Proteomes" id="UP000203240">
    <property type="component" value="Segment"/>
</dbReference>
<evidence type="ECO:0008006" key="3">
    <source>
        <dbReference type="Google" id="ProtNLM"/>
    </source>
</evidence>
<protein>
    <recommendedName>
        <fullName evidence="3">Ac56</fullName>
    </recommendedName>
</protein>
<dbReference type="OrthoDB" id="27003at10239"/>
<name>A0A068LKR2_9ABAC</name>
<reference evidence="1 2" key="1">
    <citation type="journal article" date="2015" name="Genome Announc.">
        <title>A Distinct Group II Alphabaculovirus Isolated from a Peridroma Species.</title>
        <authorList>
            <person name="Rohrmann G.F."/>
            <person name="Erlandson M.A."/>
            <person name="Theilmann D.A."/>
        </authorList>
    </citation>
    <scope>NUCLEOTIDE SEQUENCE [LARGE SCALE GENOMIC DNA]</scope>
    <source>
        <strain evidence="1">GR_167</strain>
    </source>
</reference>
<dbReference type="EMBL" id="KM009991">
    <property type="protein sequence ID" value="AIE47778.1"/>
    <property type="molecule type" value="Genomic_DNA"/>
</dbReference>
<sequence length="87" mass="10028">MSSASATSRRCLTKKNTSFNEHRRRVDLYDGTVHCTECMFVAPLSASYEEFIQLHRRFNRIVGRDCRSDDEVVVLNLIKLSDDDTTV</sequence>
<dbReference type="RefSeq" id="YP_009049874.1">
    <property type="nucleotide sequence ID" value="NC_024625.1"/>
</dbReference>